<dbReference type="EMBL" id="CP127526">
    <property type="protein sequence ID" value="XRI74359.1"/>
    <property type="molecule type" value="Genomic_DNA"/>
</dbReference>
<proteinExistence type="predicted"/>
<evidence type="ECO:0000313" key="2">
    <source>
        <dbReference type="Proteomes" id="UP001195965"/>
    </source>
</evidence>
<name>A0ACD5HHJ8_9PROT</name>
<organism evidence="1 2">
    <name type="scientific">Acidithiobacillus montserratensis</name>
    <dbReference type="NCBI Taxonomy" id="2729135"/>
    <lineage>
        <taxon>Bacteria</taxon>
        <taxon>Pseudomonadati</taxon>
        <taxon>Pseudomonadota</taxon>
        <taxon>Acidithiobacillia</taxon>
        <taxon>Acidithiobacillales</taxon>
        <taxon>Acidithiobacillaceae</taxon>
        <taxon>Acidithiobacillus</taxon>
    </lineage>
</organism>
<keyword evidence="2" id="KW-1185">Reference proteome</keyword>
<reference evidence="1 2" key="1">
    <citation type="journal article" date="2021" name="ISME J.">
        <title>Genomic evolution of the class Acidithiobacillia: deep-branching Proteobacteria living in extreme acidic conditions.</title>
        <authorList>
            <person name="Moya-Beltran A."/>
            <person name="Beard S."/>
            <person name="Rojas-Villalobos C."/>
            <person name="Issotta F."/>
            <person name="Gallardo Y."/>
            <person name="Ulloa R."/>
            <person name="Giaveno A."/>
            <person name="Degli Esposti M."/>
            <person name="Johnson D.B."/>
            <person name="Quatrini R."/>
        </authorList>
    </citation>
    <scope>NUCLEOTIDE SEQUENCE [LARGE SCALE GENOMIC DNA]</scope>
    <source>
        <strain evidence="1 2">GG1-14</strain>
    </source>
</reference>
<keyword evidence="1" id="KW-0328">Glycosyltransferase</keyword>
<keyword evidence="1" id="KW-0808">Transferase</keyword>
<dbReference type="Proteomes" id="UP001195965">
    <property type="component" value="Chromosome"/>
</dbReference>
<dbReference type="EC" id="2.4.-.-" evidence="1"/>
<protein>
    <submittedName>
        <fullName evidence="1">Glycosyltransferase family 4 protein</fullName>
        <ecNumber evidence="1">2.4.-.-</ecNumber>
    </submittedName>
</protein>
<evidence type="ECO:0000313" key="1">
    <source>
        <dbReference type="EMBL" id="XRI74359.1"/>
    </source>
</evidence>
<accession>A0ACD5HHJ8</accession>
<gene>
    <name evidence="1" type="ORF">HHS34_003955</name>
</gene>
<sequence length="386" mass="43553">MIQETNTPRALRALQLGSSWLPEHSGGLERYYHDLMMSLPATNVSCRGLVVGSREIEKSTHGQIRAFSQPDSSLLQRWYKARVAIKKSIKEFKPELVSIHFALYGISAADILSRQALVVHFHGPWAQESAVEKNQRESDLKFILEKKIYQKADRIIVLSSAFKEVLCRKYGIDEHKISIIPGAIHTDKFILSYNQKTAREKLGWPLDRPIIFAVRRLSRRMGLDNVIMTLALLRKRFPDILIMVAGKGQIMSELKQMAKDLGVEHNIQFMGFVSENDLVTAYRAADFSIVPSIALEGFGLITLESLATGTPVLVTPVGGLPETIRPFHSDWVTKNSKPESITEAITDIFLGRIPTPSFEQCQTYAKNFDWKVIAPKIADIYRETIS</sequence>